<dbReference type="SUPFAM" id="SSF47616">
    <property type="entry name" value="GST C-terminal domain-like"/>
    <property type="match status" value="2"/>
</dbReference>
<dbReference type="Gene3D" id="1.20.1050.10">
    <property type="match status" value="2"/>
</dbReference>
<dbReference type="SFLD" id="SFLDG01154">
    <property type="entry name" value="Main.5:_Phi-like"/>
    <property type="match status" value="2"/>
</dbReference>
<dbReference type="InterPro" id="IPR011990">
    <property type="entry name" value="TPR-like_helical_dom_sf"/>
</dbReference>
<dbReference type="Pfam" id="PF00043">
    <property type="entry name" value="GST_C"/>
    <property type="match status" value="2"/>
</dbReference>
<dbReference type="InterPro" id="IPR010987">
    <property type="entry name" value="Glutathione-S-Trfase_C-like"/>
</dbReference>
<dbReference type="PANTHER" id="PTHR43900:SF47">
    <property type="entry name" value="GLUTATHIONE S-TRANSFERASE F6-RELATED"/>
    <property type="match status" value="1"/>
</dbReference>
<evidence type="ECO:0000259" key="9">
    <source>
        <dbReference type="PROSITE" id="PS50405"/>
    </source>
</evidence>
<comment type="similarity">
    <text evidence="2">Belongs to the GST superfamily. Phi family.</text>
</comment>
<evidence type="ECO:0000256" key="3">
    <source>
        <dbReference type="ARBA" id="ARBA00012452"/>
    </source>
</evidence>
<evidence type="ECO:0000256" key="1">
    <source>
        <dbReference type="ARBA" id="ARBA00004514"/>
    </source>
</evidence>
<dbReference type="GO" id="GO:0006749">
    <property type="term" value="P:glutathione metabolic process"/>
    <property type="evidence" value="ECO:0007669"/>
    <property type="project" value="TreeGrafter"/>
</dbReference>
<organism evidence="10 11">
    <name type="scientific">Thlaspi arvense</name>
    <name type="common">Field penny-cress</name>
    <dbReference type="NCBI Taxonomy" id="13288"/>
    <lineage>
        <taxon>Eukaryota</taxon>
        <taxon>Viridiplantae</taxon>
        <taxon>Streptophyta</taxon>
        <taxon>Embryophyta</taxon>
        <taxon>Tracheophyta</taxon>
        <taxon>Spermatophyta</taxon>
        <taxon>Magnoliopsida</taxon>
        <taxon>eudicotyledons</taxon>
        <taxon>Gunneridae</taxon>
        <taxon>Pentapetalae</taxon>
        <taxon>rosids</taxon>
        <taxon>malvids</taxon>
        <taxon>Brassicales</taxon>
        <taxon>Brassicaceae</taxon>
        <taxon>Thlaspideae</taxon>
        <taxon>Thlaspi</taxon>
    </lineage>
</organism>
<dbReference type="PROSITE" id="PS50405">
    <property type="entry name" value="GST_CTER"/>
    <property type="match status" value="2"/>
</dbReference>
<dbReference type="Gene3D" id="3.40.30.10">
    <property type="entry name" value="Glutaredoxin"/>
    <property type="match status" value="2"/>
</dbReference>
<dbReference type="Gene3D" id="1.25.40.10">
    <property type="entry name" value="Tetratricopeptide repeat domain"/>
    <property type="match status" value="1"/>
</dbReference>
<name>A0AAU9RG23_THLAR</name>
<evidence type="ECO:0000256" key="6">
    <source>
        <dbReference type="ARBA" id="ARBA00022679"/>
    </source>
</evidence>
<evidence type="ECO:0000256" key="2">
    <source>
        <dbReference type="ARBA" id="ARBA00010128"/>
    </source>
</evidence>
<feature type="domain" description="GST C-terminal" evidence="9">
    <location>
        <begin position="377"/>
        <end position="516"/>
    </location>
</feature>
<sequence>MTDVQFIIELSMSYTNTNTSPLSMDCMKMVFKLMPNWKREAEVKKLGYKVHGHPFSTNTRRVLAVLLEKGLSYDPITVDLKAGEHKSESFLSLNPFGQIPVFEDGNVKLCESRAITQYIAYVHSSRGTQLLNLRSHETMATLTMWMEIEAHQFDPVASKLTWEQAIKPLYGLETDHTVVKQSEANLEKVLNIYEKRLGESKFLACNTFTLVDLHHLPNIQYLLGTPTKRLFENRPKVRKWVDEITSREAWKMACDQDKSWFGKQRKNLSPLIRFEVIANKKRSSIKLMAGIKVFGHPASTATRRVLIALHEKDLDFELVHVELKDGEHKKEPFLSRNPFGKVPAFEDGDFKLFESRAITQYIAHEYSDKGNQLLSLGPKNMAIMAMGMEIEAHEFDSVASKLCWEIIFKHIFGLTTDQAVVEAEEAKLAKVLDVYEARLGQSKYLSCDQFTLVDLHHIPVIQYLLGTPIKKHFDERPHVTAWVADITSRPSSQKILRRRKLNGCGYRSVAQPPFPPPRLEPFLESEETTAMATTRGRDPFRFSPELGFPPPCFRFPLFSIFVVFTSVSVLSDGCSHGGVVKDALVQFETALSLDPNPIESQAAYYNKACCHAYRGEGKKAADCLRVALRDYNLKFATILNDPDLASFRALPEFKELQEEARLGGEDIGDSFRRDLKLISEVRAPFRISTLFTVPRLIQAIRGGDGAPDLLETTGNAAINIGGIVVLVSLFLWENKKEEEQMVQITRDETLSRLPLRLSTNRVVELVQLRDTVRPVILAGKKESVTLAMQKADRFRTELLRRGVLLVPVVWGERKTPEIEKKKGFGASSKSATSLPSIGEDFDTRAQSVVAQSKLKGEIRFKSEIVSPGEWERWIRDQQIAEGVVPGEDVYIILRLDGRVRRSGKGMPDWAEISKELPPMDDVLSKLER</sequence>
<dbReference type="InterPro" id="IPR036249">
    <property type="entry name" value="Thioredoxin-like_sf"/>
</dbReference>
<dbReference type="GO" id="GO:0004364">
    <property type="term" value="F:glutathione transferase activity"/>
    <property type="evidence" value="ECO:0007669"/>
    <property type="project" value="UniProtKB-EC"/>
</dbReference>
<reference evidence="10 11" key="1">
    <citation type="submission" date="2022-03" db="EMBL/GenBank/DDBJ databases">
        <authorList>
            <person name="Nunn A."/>
            <person name="Chopra R."/>
            <person name="Nunn A."/>
            <person name="Contreras Garrido A."/>
        </authorList>
    </citation>
    <scope>NUCLEOTIDE SEQUENCE [LARGE SCALE GENOMIC DNA]</scope>
</reference>
<dbReference type="SUPFAM" id="SSF52833">
    <property type="entry name" value="Thioredoxin-like"/>
    <property type="match status" value="2"/>
</dbReference>
<evidence type="ECO:0000256" key="5">
    <source>
        <dbReference type="ARBA" id="ARBA00022575"/>
    </source>
</evidence>
<dbReference type="FunFam" id="3.40.30.10:FF:000016">
    <property type="entry name" value="Glutathione S-transferase F2"/>
    <property type="match status" value="2"/>
</dbReference>
<dbReference type="GO" id="GO:0009407">
    <property type="term" value="P:toxin catabolic process"/>
    <property type="evidence" value="ECO:0007669"/>
    <property type="project" value="UniProtKB-ARBA"/>
</dbReference>
<dbReference type="CDD" id="cd03187">
    <property type="entry name" value="GST_C_Phi"/>
    <property type="match status" value="2"/>
</dbReference>
<dbReference type="Pfam" id="PF02798">
    <property type="entry name" value="GST_N"/>
    <property type="match status" value="2"/>
</dbReference>
<feature type="domain" description="GST N-terminal" evidence="8">
    <location>
        <begin position="289"/>
        <end position="370"/>
    </location>
</feature>
<protein>
    <recommendedName>
        <fullName evidence="3">glutathione transferase</fullName>
        <ecNumber evidence="3">2.5.1.18</ecNumber>
    </recommendedName>
</protein>
<dbReference type="PANTHER" id="PTHR43900">
    <property type="entry name" value="GLUTATHIONE S-TRANSFERASE RHO"/>
    <property type="match status" value="1"/>
</dbReference>
<dbReference type="FunFam" id="1.20.1050.10:FF:000004">
    <property type="entry name" value="Glutathione S-transferase F2"/>
    <property type="match status" value="2"/>
</dbReference>
<dbReference type="InterPro" id="IPR021883">
    <property type="entry name" value="LPA1-like"/>
</dbReference>
<dbReference type="AlphaFoldDB" id="A0AAU9RG23"/>
<dbReference type="EC" id="2.5.1.18" evidence="3"/>
<dbReference type="InterPro" id="IPR040079">
    <property type="entry name" value="Glutathione_S-Trfase"/>
</dbReference>
<dbReference type="InterPro" id="IPR036282">
    <property type="entry name" value="Glutathione-S-Trfase_C_sf"/>
</dbReference>
<dbReference type="InterPro" id="IPR004045">
    <property type="entry name" value="Glutathione_S-Trfase_N"/>
</dbReference>
<feature type="domain" description="GST N-terminal" evidence="8">
    <location>
        <begin position="46"/>
        <end position="127"/>
    </location>
</feature>
<comment type="catalytic activity">
    <reaction evidence="7">
        <text>RX + glutathione = an S-substituted glutathione + a halide anion + H(+)</text>
        <dbReference type="Rhea" id="RHEA:16437"/>
        <dbReference type="ChEBI" id="CHEBI:15378"/>
        <dbReference type="ChEBI" id="CHEBI:16042"/>
        <dbReference type="ChEBI" id="CHEBI:17792"/>
        <dbReference type="ChEBI" id="CHEBI:57925"/>
        <dbReference type="ChEBI" id="CHEBI:90779"/>
        <dbReference type="EC" id="2.5.1.18"/>
    </reaction>
</comment>
<dbReference type="EMBL" id="OU466857">
    <property type="protein sequence ID" value="CAH2039074.1"/>
    <property type="molecule type" value="Genomic_DNA"/>
</dbReference>
<keyword evidence="11" id="KW-1185">Reference proteome</keyword>
<proteinExistence type="inferred from homology"/>
<evidence type="ECO:0000313" key="10">
    <source>
        <dbReference type="EMBL" id="CAH2039074.1"/>
    </source>
</evidence>
<dbReference type="InterPro" id="IPR004046">
    <property type="entry name" value="GST_C"/>
</dbReference>
<evidence type="ECO:0000313" key="11">
    <source>
        <dbReference type="Proteomes" id="UP000836841"/>
    </source>
</evidence>
<dbReference type="Pfam" id="PF11998">
    <property type="entry name" value="DUF3493"/>
    <property type="match status" value="1"/>
</dbReference>
<evidence type="ECO:0000256" key="7">
    <source>
        <dbReference type="ARBA" id="ARBA00047960"/>
    </source>
</evidence>
<evidence type="ECO:0000256" key="4">
    <source>
        <dbReference type="ARBA" id="ARBA00022490"/>
    </source>
</evidence>
<comment type="subcellular location">
    <subcellularLocation>
        <location evidence="1">Cytoplasm</location>
        <location evidence="1">Cytosol</location>
    </subcellularLocation>
</comment>
<dbReference type="SUPFAM" id="SSF48452">
    <property type="entry name" value="TPR-like"/>
    <property type="match status" value="1"/>
</dbReference>
<dbReference type="PROSITE" id="PS50404">
    <property type="entry name" value="GST_NTER"/>
    <property type="match status" value="2"/>
</dbReference>
<dbReference type="GO" id="GO:0043295">
    <property type="term" value="F:glutathione binding"/>
    <property type="evidence" value="ECO:0007669"/>
    <property type="project" value="TreeGrafter"/>
</dbReference>
<keyword evidence="4" id="KW-0963">Cytoplasm</keyword>
<dbReference type="NCBIfam" id="NF047558">
    <property type="entry name" value="TPR_END_plus"/>
    <property type="match status" value="1"/>
</dbReference>
<keyword evidence="6" id="KW-0808">Transferase</keyword>
<dbReference type="SFLD" id="SFLDS00019">
    <property type="entry name" value="Glutathione_Transferase_(cytos"/>
    <property type="match status" value="2"/>
</dbReference>
<evidence type="ECO:0000259" key="8">
    <source>
        <dbReference type="PROSITE" id="PS50404"/>
    </source>
</evidence>
<dbReference type="InterPro" id="IPR034347">
    <property type="entry name" value="GST_Phi_C"/>
</dbReference>
<keyword evidence="5" id="KW-0216">Detoxification</keyword>
<feature type="domain" description="GST C-terminal" evidence="9">
    <location>
        <begin position="135"/>
        <end position="261"/>
    </location>
</feature>
<gene>
    <name evidence="10" type="ORF">TAV2_LOCUS2138</name>
</gene>
<dbReference type="Proteomes" id="UP000836841">
    <property type="component" value="Chromosome 1"/>
</dbReference>
<accession>A0AAU9RG23</accession>
<dbReference type="SFLD" id="SFLDG00358">
    <property type="entry name" value="Main_(cytGST)"/>
    <property type="match status" value="2"/>
</dbReference>
<dbReference type="GO" id="GO:0005829">
    <property type="term" value="C:cytosol"/>
    <property type="evidence" value="ECO:0007669"/>
    <property type="project" value="UniProtKB-SubCell"/>
</dbReference>
<dbReference type="CDD" id="cd03053">
    <property type="entry name" value="GST_N_Phi"/>
    <property type="match status" value="2"/>
</dbReference>